<organism evidence="2 3">
    <name type="scientific">Nocardioides hankookensis</name>
    <dbReference type="NCBI Taxonomy" id="443157"/>
    <lineage>
        <taxon>Bacteria</taxon>
        <taxon>Bacillati</taxon>
        <taxon>Actinomycetota</taxon>
        <taxon>Actinomycetes</taxon>
        <taxon>Propionibacteriales</taxon>
        <taxon>Nocardioidaceae</taxon>
        <taxon>Nocardioides</taxon>
    </lineage>
</organism>
<sequence>MSIAPAAPHYPDTVEPAAPRVRHQARDAATLMAFSAATSVGVAVVFLLLAVAARQA</sequence>
<dbReference type="EMBL" id="JBHSRJ010000004">
    <property type="protein sequence ID" value="MFC6043601.1"/>
    <property type="molecule type" value="Genomic_DNA"/>
</dbReference>
<keyword evidence="3" id="KW-1185">Reference proteome</keyword>
<feature type="transmembrane region" description="Helical" evidence="1">
    <location>
        <begin position="31"/>
        <end position="53"/>
    </location>
</feature>
<keyword evidence="1" id="KW-0812">Transmembrane</keyword>
<gene>
    <name evidence="2" type="ORF">ACFPYL_10970</name>
</gene>
<reference evidence="3" key="1">
    <citation type="journal article" date="2019" name="Int. J. Syst. Evol. Microbiol.">
        <title>The Global Catalogue of Microorganisms (GCM) 10K type strain sequencing project: providing services to taxonomists for standard genome sequencing and annotation.</title>
        <authorList>
            <consortium name="The Broad Institute Genomics Platform"/>
            <consortium name="The Broad Institute Genome Sequencing Center for Infectious Disease"/>
            <person name="Wu L."/>
            <person name="Ma J."/>
        </authorList>
    </citation>
    <scope>NUCLEOTIDE SEQUENCE [LARGE SCALE GENOMIC DNA]</scope>
    <source>
        <strain evidence="3">CCUG 54522</strain>
    </source>
</reference>
<evidence type="ECO:0000256" key="1">
    <source>
        <dbReference type="SAM" id="Phobius"/>
    </source>
</evidence>
<dbReference type="RefSeq" id="WP_379153790.1">
    <property type="nucleotide sequence ID" value="NZ_JBHSRJ010000004.1"/>
</dbReference>
<accession>A0ABW1LJ64</accession>
<name>A0ABW1LJ64_9ACTN</name>
<protein>
    <submittedName>
        <fullName evidence="2">Uncharacterized protein</fullName>
    </submittedName>
</protein>
<dbReference type="Proteomes" id="UP001596135">
    <property type="component" value="Unassembled WGS sequence"/>
</dbReference>
<evidence type="ECO:0000313" key="2">
    <source>
        <dbReference type="EMBL" id="MFC6043601.1"/>
    </source>
</evidence>
<keyword evidence="1" id="KW-0472">Membrane</keyword>
<proteinExistence type="predicted"/>
<evidence type="ECO:0000313" key="3">
    <source>
        <dbReference type="Proteomes" id="UP001596135"/>
    </source>
</evidence>
<comment type="caution">
    <text evidence="2">The sequence shown here is derived from an EMBL/GenBank/DDBJ whole genome shotgun (WGS) entry which is preliminary data.</text>
</comment>
<keyword evidence="1" id="KW-1133">Transmembrane helix</keyword>